<name>A0A2D2AV27_9CAUL</name>
<dbReference type="RefSeq" id="WP_099621116.1">
    <property type="nucleotide sequence ID" value="NZ_CP024201.1"/>
</dbReference>
<proteinExistence type="predicted"/>
<dbReference type="Proteomes" id="UP000228945">
    <property type="component" value="Chromosome"/>
</dbReference>
<evidence type="ECO:0000313" key="2">
    <source>
        <dbReference type="EMBL" id="ATQ41859.1"/>
    </source>
</evidence>
<reference evidence="2 3" key="1">
    <citation type="submission" date="2017-10" db="EMBL/GenBank/DDBJ databases">
        <title>Genome sequence of Caulobacter mirabilis FWC38.</title>
        <authorList>
            <person name="Fiebig A."/>
            <person name="Crosson S."/>
        </authorList>
    </citation>
    <scope>NUCLEOTIDE SEQUENCE [LARGE SCALE GENOMIC DNA]</scope>
    <source>
        <strain evidence="2 3">FWC 38</strain>
    </source>
</reference>
<organism evidence="2 3">
    <name type="scientific">Caulobacter mirabilis</name>
    <dbReference type="NCBI Taxonomy" id="69666"/>
    <lineage>
        <taxon>Bacteria</taxon>
        <taxon>Pseudomonadati</taxon>
        <taxon>Pseudomonadota</taxon>
        <taxon>Alphaproteobacteria</taxon>
        <taxon>Caulobacterales</taxon>
        <taxon>Caulobacteraceae</taxon>
        <taxon>Caulobacter</taxon>
    </lineage>
</organism>
<feature type="chain" id="PRO_5013642318" description="YbjN domain-containing protein" evidence="1">
    <location>
        <begin position="22"/>
        <end position="163"/>
    </location>
</feature>
<accession>A0A2D2AV27</accession>
<gene>
    <name evidence="2" type="ORF">CSW64_05245</name>
</gene>
<evidence type="ECO:0000256" key="1">
    <source>
        <dbReference type="SAM" id="SignalP"/>
    </source>
</evidence>
<feature type="signal peptide" evidence="1">
    <location>
        <begin position="1"/>
        <end position="21"/>
    </location>
</feature>
<evidence type="ECO:0008006" key="4">
    <source>
        <dbReference type="Google" id="ProtNLM"/>
    </source>
</evidence>
<dbReference type="EMBL" id="CP024201">
    <property type="protein sequence ID" value="ATQ41859.1"/>
    <property type="molecule type" value="Genomic_DNA"/>
</dbReference>
<dbReference type="OrthoDB" id="33037at2"/>
<keyword evidence="1" id="KW-0732">Signal</keyword>
<protein>
    <recommendedName>
        <fullName evidence="4">YbjN domain-containing protein</fullName>
    </recommendedName>
</protein>
<dbReference type="KEGG" id="cmb:CSW64_05245"/>
<dbReference type="AlphaFoldDB" id="A0A2D2AV27"/>
<sequence length="163" mass="17091">MLKILAAATAFGLVATTTAVAQPASKPEPLMTDWALEDVRALIVERGETVSDSGVENGQLFVAGRTAAGMNFVAYGVGCAGTPVRCKGLNLTTGYRLSNSAEVDQALKQINLVAVGSRNGGDSALDLNRYVLFDGGIARANLKANIDVFFRLTGQVWKSAQGQ</sequence>
<evidence type="ECO:0000313" key="3">
    <source>
        <dbReference type="Proteomes" id="UP000228945"/>
    </source>
</evidence>
<keyword evidence="3" id="KW-1185">Reference proteome</keyword>